<evidence type="ECO:0000256" key="1">
    <source>
        <dbReference type="SAM" id="MobiDB-lite"/>
    </source>
</evidence>
<sequence>MRVTLGSTLFALAASGFLYMIPQEAPDPRIRQSFRLWQGHAYVVVVKYPIGKLKSARLYENGKALGPPNSDPQDISLKGSGLYKLYRQSDETTPILMFSTSDNTDPNTNGRKYRLE</sequence>
<proteinExistence type="predicted"/>
<organism evidence="2 3">
    <name type="scientific">Bradyrhizobium pachyrhizi</name>
    <dbReference type="NCBI Taxonomy" id="280333"/>
    <lineage>
        <taxon>Bacteria</taxon>
        <taxon>Pseudomonadati</taxon>
        <taxon>Pseudomonadota</taxon>
        <taxon>Alphaproteobacteria</taxon>
        <taxon>Hyphomicrobiales</taxon>
        <taxon>Nitrobacteraceae</taxon>
        <taxon>Bradyrhizobium</taxon>
    </lineage>
</organism>
<accession>A0A844SSJ0</accession>
<dbReference type="Proteomes" id="UP000436468">
    <property type="component" value="Unassembled WGS sequence"/>
</dbReference>
<gene>
    <name evidence="2" type="ORF">GPL21_33205</name>
</gene>
<comment type="caution">
    <text evidence="2">The sequence shown here is derived from an EMBL/GenBank/DDBJ whole genome shotgun (WGS) entry which is preliminary data.</text>
</comment>
<protein>
    <submittedName>
        <fullName evidence="2">Uncharacterized protein</fullName>
    </submittedName>
</protein>
<name>A0A844SSJ0_9BRAD</name>
<reference evidence="2 3" key="1">
    <citation type="submission" date="2019-12" db="EMBL/GenBank/DDBJ databases">
        <title>Draft genome sequences Bradyrhizobium cajani AMBPC1010, Bradyrhizobium pachyrhizi AMBPC1040 and Bradyrhizobium yuanmingense ALSPC3051, three plant growth promoting strains isolated from nodules of Cajanus cajan L. in Dominican Republic.</title>
        <authorList>
            <person name="Flores-Felix J.D."/>
            <person name="Araujo J."/>
            <person name="Diaz-Alcantara C."/>
            <person name="Gonzalez-Andres F."/>
            <person name="Velazquez E."/>
        </authorList>
    </citation>
    <scope>NUCLEOTIDE SEQUENCE [LARGE SCALE GENOMIC DNA]</scope>
    <source>
        <strain evidence="2 3">1040</strain>
    </source>
</reference>
<evidence type="ECO:0000313" key="3">
    <source>
        <dbReference type="Proteomes" id="UP000436468"/>
    </source>
</evidence>
<feature type="compositionally biased region" description="Polar residues" evidence="1">
    <location>
        <begin position="98"/>
        <end position="110"/>
    </location>
</feature>
<keyword evidence="3" id="KW-1185">Reference proteome</keyword>
<feature type="region of interest" description="Disordered" evidence="1">
    <location>
        <begin position="96"/>
        <end position="116"/>
    </location>
</feature>
<dbReference type="EMBL" id="WQNF01000036">
    <property type="protein sequence ID" value="MVT69948.1"/>
    <property type="molecule type" value="Genomic_DNA"/>
</dbReference>
<evidence type="ECO:0000313" key="2">
    <source>
        <dbReference type="EMBL" id="MVT69948.1"/>
    </source>
</evidence>
<dbReference type="AlphaFoldDB" id="A0A844SSJ0"/>